<dbReference type="Proteomes" id="UP000812440">
    <property type="component" value="Chromosome 2"/>
</dbReference>
<feature type="transmembrane region" description="Helical" evidence="3">
    <location>
        <begin position="70"/>
        <end position="89"/>
    </location>
</feature>
<organism evidence="4 5">
    <name type="scientific">Hymenochirus boettgeri</name>
    <name type="common">Congo dwarf clawed frog</name>
    <dbReference type="NCBI Taxonomy" id="247094"/>
    <lineage>
        <taxon>Eukaryota</taxon>
        <taxon>Metazoa</taxon>
        <taxon>Chordata</taxon>
        <taxon>Craniata</taxon>
        <taxon>Vertebrata</taxon>
        <taxon>Euteleostomi</taxon>
        <taxon>Amphibia</taxon>
        <taxon>Batrachia</taxon>
        <taxon>Anura</taxon>
        <taxon>Pipoidea</taxon>
        <taxon>Pipidae</taxon>
        <taxon>Pipinae</taxon>
        <taxon>Hymenochirus</taxon>
    </lineage>
</organism>
<keyword evidence="3" id="KW-1133">Transmembrane helix</keyword>
<reference evidence="4" key="1">
    <citation type="thesis" date="2020" institute="ProQuest LLC" country="789 East Eisenhower Parkway, Ann Arbor, MI, USA">
        <title>Comparative Genomics and Chromosome Evolution.</title>
        <authorList>
            <person name="Mudd A.B."/>
        </authorList>
    </citation>
    <scope>NUCLEOTIDE SEQUENCE</scope>
    <source>
        <strain evidence="4">Female2</strain>
        <tissue evidence="4">Blood</tissue>
    </source>
</reference>
<evidence type="ECO:0000256" key="2">
    <source>
        <dbReference type="SAM" id="MobiDB-lite"/>
    </source>
</evidence>
<dbReference type="GO" id="GO:0015297">
    <property type="term" value="F:antiporter activity"/>
    <property type="evidence" value="ECO:0007669"/>
    <property type="project" value="InterPro"/>
</dbReference>
<keyword evidence="3" id="KW-0472">Membrane</keyword>
<gene>
    <name evidence="4" type="ORF">GDO86_003766</name>
</gene>
<feature type="transmembrane region" description="Helical" evidence="3">
    <location>
        <begin position="272"/>
        <end position="291"/>
    </location>
</feature>
<dbReference type="AlphaFoldDB" id="A0A8T2KB15"/>
<keyword evidence="3" id="KW-0812">Transmembrane</keyword>
<feature type="compositionally biased region" description="Basic and acidic residues" evidence="2">
    <location>
        <begin position="244"/>
        <end position="262"/>
    </location>
</feature>
<dbReference type="EMBL" id="JAACNH010000002">
    <property type="protein sequence ID" value="KAG8451696.1"/>
    <property type="molecule type" value="Genomic_DNA"/>
</dbReference>
<protein>
    <submittedName>
        <fullName evidence="4">Uncharacterized protein</fullName>
    </submittedName>
</protein>
<feature type="transmembrane region" description="Helical" evidence="3">
    <location>
        <begin position="169"/>
        <end position="190"/>
    </location>
</feature>
<proteinExistence type="inferred from homology"/>
<evidence type="ECO:0000313" key="5">
    <source>
        <dbReference type="Proteomes" id="UP000812440"/>
    </source>
</evidence>
<dbReference type="Pfam" id="PF01554">
    <property type="entry name" value="MatE"/>
    <property type="match status" value="1"/>
</dbReference>
<dbReference type="GO" id="GO:0042910">
    <property type="term" value="F:xenobiotic transmembrane transporter activity"/>
    <property type="evidence" value="ECO:0007669"/>
    <property type="project" value="InterPro"/>
</dbReference>
<dbReference type="InterPro" id="IPR002528">
    <property type="entry name" value="MATE_fam"/>
</dbReference>
<feature type="transmembrane region" description="Helical" evidence="3">
    <location>
        <begin position="12"/>
        <end position="34"/>
    </location>
</feature>
<evidence type="ECO:0000256" key="3">
    <source>
        <dbReference type="SAM" id="Phobius"/>
    </source>
</evidence>
<sequence>MTGIESWAYEMAILLTGLINLVELGAQTILYQLIVLIHKIPYALSMVVSIRVGTLLGAGETAQAVRSAKLSFVLAAIPTVIDVGLLYGLKSPIATLFTDDNEILSLVISAAPICAMFHILDSPVTIFTGLLKAIGKPKVGALVFGIFYCLVTFPVAVPLMFLMKFGMKGFWIGITVGFTVINIFFIIYFWRTNWQHLTEQAQEHVGLKLEIDSKYANFDEAVINTPDLLELKNYASLESISTETEQHKEPLSDQPRNQDKPSQKSFIIRRSLESLAVMSFLLVGLIIRLTVKNP</sequence>
<evidence type="ECO:0000256" key="1">
    <source>
        <dbReference type="ARBA" id="ARBA00010199"/>
    </source>
</evidence>
<dbReference type="GO" id="GO:0016020">
    <property type="term" value="C:membrane"/>
    <property type="evidence" value="ECO:0007669"/>
    <property type="project" value="InterPro"/>
</dbReference>
<evidence type="ECO:0000313" key="4">
    <source>
        <dbReference type="EMBL" id="KAG8451696.1"/>
    </source>
</evidence>
<feature type="transmembrane region" description="Helical" evidence="3">
    <location>
        <begin position="101"/>
        <end position="120"/>
    </location>
</feature>
<keyword evidence="5" id="KW-1185">Reference proteome</keyword>
<feature type="transmembrane region" description="Helical" evidence="3">
    <location>
        <begin position="141"/>
        <end position="163"/>
    </location>
</feature>
<comment type="similarity">
    <text evidence="1">Belongs to the multi antimicrobial extrusion (MATE) (TC 2.A.66.1) family.</text>
</comment>
<accession>A0A8T2KB15</accession>
<feature type="region of interest" description="Disordered" evidence="2">
    <location>
        <begin position="244"/>
        <end position="263"/>
    </location>
</feature>
<dbReference type="PANTHER" id="PTHR11206">
    <property type="entry name" value="MULTIDRUG RESISTANCE PROTEIN"/>
    <property type="match status" value="1"/>
</dbReference>
<dbReference type="OrthoDB" id="2126698at2759"/>
<feature type="transmembrane region" description="Helical" evidence="3">
    <location>
        <begin position="40"/>
        <end position="58"/>
    </location>
</feature>
<comment type="caution">
    <text evidence="4">The sequence shown here is derived from an EMBL/GenBank/DDBJ whole genome shotgun (WGS) entry which is preliminary data.</text>
</comment>
<name>A0A8T2KB15_9PIPI</name>